<dbReference type="Proteomes" id="UP000033067">
    <property type="component" value="Chromosome"/>
</dbReference>
<proteinExistence type="predicted"/>
<dbReference type="AlphaFoldDB" id="A0A0E3UMS3"/>
<name>A0A0E3UMS3_9GAMM</name>
<dbReference type="KEGG" id="psuw:WQ53_05550"/>
<dbReference type="NCBIfam" id="NF033894">
    <property type="entry name" value="Eex_IncN"/>
    <property type="match status" value="1"/>
</dbReference>
<dbReference type="OrthoDB" id="6049059at2"/>
<gene>
    <name evidence="1" type="ORF">WQ53_05550</name>
</gene>
<evidence type="ECO:0008006" key="3">
    <source>
        <dbReference type="Google" id="ProtNLM"/>
    </source>
</evidence>
<dbReference type="EMBL" id="CP011144">
    <property type="protein sequence ID" value="AKC86320.1"/>
    <property type="molecule type" value="Genomic_DNA"/>
</dbReference>
<sequence length="76" mass="8456">MRQHYGLWLGLFLVGCQPSAPADTVESLTADLERLKVVQRQCRLDRASLGDAVCDAASEAYRRRFMGDRAGDGKQK</sequence>
<accession>A0A0E3UMS3</accession>
<dbReference type="PROSITE" id="PS51257">
    <property type="entry name" value="PROKAR_LIPOPROTEIN"/>
    <property type="match status" value="1"/>
</dbReference>
<reference evidence="1 2" key="1">
    <citation type="journal article" date="2015" name="Genome Announc.">
        <title>Complete Genome Sequence of Pseudoxanthomonas suwonensis Strain J1, a Cellulose-Degrading Bacterium Isolated from Leaf- and Wood-Enriched Soil.</title>
        <authorList>
            <person name="Hou L."/>
            <person name="Jiang J."/>
            <person name="Xu Z."/>
            <person name="Zhou Y."/>
            <person name="Leung F.C."/>
        </authorList>
    </citation>
    <scope>NUCLEOTIDE SEQUENCE [LARGE SCALE GENOMIC DNA]</scope>
    <source>
        <strain evidence="1 2">J1</strain>
    </source>
</reference>
<dbReference type="PATRIC" id="fig|314722.6.peg.1169"/>
<keyword evidence="2" id="KW-1185">Reference proteome</keyword>
<evidence type="ECO:0000313" key="2">
    <source>
        <dbReference type="Proteomes" id="UP000033067"/>
    </source>
</evidence>
<evidence type="ECO:0000313" key="1">
    <source>
        <dbReference type="EMBL" id="AKC86320.1"/>
    </source>
</evidence>
<organism evidence="1 2">
    <name type="scientific">Pseudoxanthomonas suwonensis</name>
    <dbReference type="NCBI Taxonomy" id="314722"/>
    <lineage>
        <taxon>Bacteria</taxon>
        <taxon>Pseudomonadati</taxon>
        <taxon>Pseudomonadota</taxon>
        <taxon>Gammaproteobacteria</taxon>
        <taxon>Lysobacterales</taxon>
        <taxon>Lysobacteraceae</taxon>
        <taxon>Pseudoxanthomonas</taxon>
    </lineage>
</organism>
<dbReference type="InterPro" id="IPR047937">
    <property type="entry name" value="Eex_IncN-like"/>
</dbReference>
<dbReference type="RefSeq" id="WP_052631146.1">
    <property type="nucleotide sequence ID" value="NZ_CP011144.1"/>
</dbReference>
<protein>
    <recommendedName>
        <fullName evidence="3">Lipoprotein</fullName>
    </recommendedName>
</protein>